<dbReference type="GeneID" id="95967020"/>
<proteinExistence type="predicted"/>
<accession>A0AAX4NGB6</accession>
<dbReference type="RefSeq" id="WP_393971716.1">
    <property type="nucleotide sequence ID" value="NZ_CP133772.1"/>
</dbReference>
<dbReference type="Proteomes" id="UP001451606">
    <property type="component" value="Chromosome"/>
</dbReference>
<dbReference type="KEGG" id="omr:OXIME_000296"/>
<dbReference type="EMBL" id="CP133772">
    <property type="protein sequence ID" value="WYX99754.1"/>
    <property type="molecule type" value="Genomic_DNA"/>
</dbReference>
<reference evidence="2 3" key="1">
    <citation type="submission" date="2023-09" db="EMBL/GenBank/DDBJ databases">
        <authorList>
            <person name="Golyshina O.V."/>
            <person name="Lunev E.A."/>
            <person name="Bargiela R."/>
            <person name="Gaines M.C."/>
            <person name="Daum B."/>
            <person name="Bale N.J."/>
            <person name="Koenen M."/>
            <person name="Sinninghe Damst J.S."/>
            <person name="Yakimov M."/>
            <person name="Golyshin P.N."/>
        </authorList>
    </citation>
    <scope>NUCLEOTIDE SEQUENCE [LARGE SCALE GENOMIC DNA]</scope>
    <source>
        <strain evidence="2 3">M1</strain>
    </source>
</reference>
<feature type="domain" description="Hemerythrin-like" evidence="1">
    <location>
        <begin position="16"/>
        <end position="140"/>
    </location>
</feature>
<sequence length="170" mass="20019">MSLKDSLTFKGTIATQLLRDQHILTVELSEGFLNNSIDAKKFLEHVDYSIYVHFPLEDNYLMPIFRPFLRKYLEFEEPIRVISGEHATIKRERQLIYRPNITESDEEVEISPDELFGKVGVIAKTLLQHVYKEENGLFELVDSYLPENEKKELSIKLEENMPILEKNFRK</sequence>
<organism evidence="2 3">
    <name type="scientific">Oxyplasma meridianum</name>
    <dbReference type="NCBI Taxonomy" id="3073602"/>
    <lineage>
        <taxon>Archaea</taxon>
        <taxon>Methanobacteriati</taxon>
        <taxon>Thermoplasmatota</taxon>
        <taxon>Thermoplasmata</taxon>
        <taxon>Thermoplasmatales</taxon>
        <taxon>Thermoplasmataceae</taxon>
        <taxon>Oxyplasma</taxon>
    </lineage>
</organism>
<evidence type="ECO:0000259" key="1">
    <source>
        <dbReference type="Pfam" id="PF01814"/>
    </source>
</evidence>
<name>A0AAX4NGB6_9ARCH</name>
<dbReference type="AlphaFoldDB" id="A0AAX4NGB6"/>
<gene>
    <name evidence="2" type="ORF">OXIME_000296</name>
</gene>
<evidence type="ECO:0000313" key="2">
    <source>
        <dbReference type="EMBL" id="WYX99754.1"/>
    </source>
</evidence>
<keyword evidence="3" id="KW-1185">Reference proteome</keyword>
<protein>
    <submittedName>
        <fullName evidence="2">Hemerythrin domain-containing protein</fullName>
    </submittedName>
</protein>
<dbReference type="Pfam" id="PF01814">
    <property type="entry name" value="Hemerythrin"/>
    <property type="match status" value="1"/>
</dbReference>
<dbReference type="Gene3D" id="1.20.120.520">
    <property type="entry name" value="nmb1532 protein domain like"/>
    <property type="match status" value="1"/>
</dbReference>
<dbReference type="InterPro" id="IPR012312">
    <property type="entry name" value="Hemerythrin-like"/>
</dbReference>
<evidence type="ECO:0000313" key="3">
    <source>
        <dbReference type="Proteomes" id="UP001451606"/>
    </source>
</evidence>